<dbReference type="PROSITE" id="PS50889">
    <property type="entry name" value="S4"/>
    <property type="match status" value="1"/>
</dbReference>
<protein>
    <submittedName>
        <fullName evidence="3">Uncharacterized protein</fullName>
    </submittedName>
</protein>
<accession>A0A2A4XEY2</accession>
<evidence type="ECO:0000313" key="3">
    <source>
        <dbReference type="EMBL" id="PCI80617.1"/>
    </source>
</evidence>
<dbReference type="InterPro" id="IPR036986">
    <property type="entry name" value="S4_RNA-bd_sf"/>
</dbReference>
<evidence type="ECO:0000313" key="4">
    <source>
        <dbReference type="Proteomes" id="UP000218767"/>
    </source>
</evidence>
<dbReference type="GO" id="GO:0003723">
    <property type="term" value="F:RNA binding"/>
    <property type="evidence" value="ECO:0007669"/>
    <property type="project" value="UniProtKB-KW"/>
</dbReference>
<reference evidence="4" key="1">
    <citation type="submission" date="2017-08" db="EMBL/GenBank/DDBJ databases">
        <title>A dynamic microbial community with high functional redundancy inhabits the cold, oxic subseafloor aquifer.</title>
        <authorList>
            <person name="Tully B.J."/>
            <person name="Wheat C.G."/>
            <person name="Glazer B.T."/>
            <person name="Huber J.A."/>
        </authorList>
    </citation>
    <scope>NUCLEOTIDE SEQUENCE [LARGE SCALE GENOMIC DNA]</scope>
</reference>
<feature type="region of interest" description="Disordered" evidence="2">
    <location>
        <begin position="100"/>
        <end position="123"/>
    </location>
</feature>
<dbReference type="Gene3D" id="3.10.290.10">
    <property type="entry name" value="RNA-binding S4 domain"/>
    <property type="match status" value="1"/>
</dbReference>
<gene>
    <name evidence="3" type="ORF">COB20_02880</name>
</gene>
<dbReference type="CDD" id="cd00165">
    <property type="entry name" value="S4"/>
    <property type="match status" value="1"/>
</dbReference>
<dbReference type="Proteomes" id="UP000218767">
    <property type="component" value="Unassembled WGS sequence"/>
</dbReference>
<keyword evidence="1" id="KW-0694">RNA-binding</keyword>
<dbReference type="EMBL" id="NVUL01000009">
    <property type="protein sequence ID" value="PCI80617.1"/>
    <property type="molecule type" value="Genomic_DNA"/>
</dbReference>
<dbReference type="SUPFAM" id="SSF55174">
    <property type="entry name" value="Alpha-L RNA-binding motif"/>
    <property type="match status" value="1"/>
</dbReference>
<name>A0A2A4XEY2_9GAMM</name>
<proteinExistence type="predicted"/>
<evidence type="ECO:0000256" key="1">
    <source>
        <dbReference type="PROSITE-ProRule" id="PRU00182"/>
    </source>
</evidence>
<dbReference type="Pfam" id="PF13275">
    <property type="entry name" value="S4_2"/>
    <property type="match status" value="1"/>
</dbReference>
<dbReference type="AlphaFoldDB" id="A0A2A4XEY2"/>
<organism evidence="3 4">
    <name type="scientific">SAR86 cluster bacterium</name>
    <dbReference type="NCBI Taxonomy" id="2030880"/>
    <lineage>
        <taxon>Bacteria</taxon>
        <taxon>Pseudomonadati</taxon>
        <taxon>Pseudomonadota</taxon>
        <taxon>Gammaproteobacteria</taxon>
        <taxon>SAR86 cluster</taxon>
    </lineage>
</organism>
<evidence type="ECO:0000256" key="2">
    <source>
        <dbReference type="SAM" id="MobiDB-lite"/>
    </source>
</evidence>
<comment type="caution">
    <text evidence="3">The sequence shown here is derived from an EMBL/GenBank/DDBJ whole genome shotgun (WGS) entry which is preliminary data.</text>
</comment>
<sequence>MQVVELIKQPIDLYKILKFEGLVGSGGEAKAAIAGGHVMLNAVVETQKRKKIVSGDIIEFGGVLYRMHCDKELESANSDAIAFYENKNEIAGAAMPVRKSTVNAKRQKPAPSRAGRKAIGIKS</sequence>